<gene>
    <name evidence="7" type="ORF">BU26DRAFT_600792</name>
</gene>
<dbReference type="OrthoDB" id="1896086at2759"/>
<keyword evidence="3" id="KW-0378">Hydrolase</keyword>
<dbReference type="PANTHER" id="PTHR43806">
    <property type="entry name" value="PEPTIDASE S8"/>
    <property type="match status" value="1"/>
</dbReference>
<evidence type="ECO:0000313" key="8">
    <source>
        <dbReference type="Proteomes" id="UP000800094"/>
    </source>
</evidence>
<dbReference type="SUPFAM" id="SSF52743">
    <property type="entry name" value="Subtilisin-like"/>
    <property type="match status" value="1"/>
</dbReference>
<dbReference type="GO" id="GO:0004252">
    <property type="term" value="F:serine-type endopeptidase activity"/>
    <property type="evidence" value="ECO:0007669"/>
    <property type="project" value="InterPro"/>
</dbReference>
<dbReference type="Gene3D" id="3.40.50.200">
    <property type="entry name" value="Peptidase S8/S53 domain"/>
    <property type="match status" value="1"/>
</dbReference>
<dbReference type="InterPro" id="IPR000209">
    <property type="entry name" value="Peptidase_S8/S53_dom"/>
</dbReference>
<sequence length="807" mass="89043">MRLLILLLILAQALLCSSWPSSLARRLFSLRDASHSVVFPDDPDDGPVVKDIGEQLKSLTSGDIHENERSGKFVSWTLSLKDDAKAEYIEKLPGVRKVEAEGATPNQRVQARSPSFDTREGKKYYRYVAAPKNGWHKEQNDKTRDFLKDMDGESRSIGEVTTPNGELLLWGPLHLDNDGLKKVQNHPGVARVEGDQRQFVDIIDRPASDSKDTGSGWAMKTAKKMSKKVKRAVTWKKQTGAPQDLLMDSQPPGVSLGNLNDFVYEEKAGETVYIYVVDHGVNGDALNNEPNKDDQLEFGHRTERLQTELARSKHTLDADSDPHSHGTAVASKAAGRKYGIAKNARVVSVMADLESFVDVVHALGLVMADIMGNNRKRNSVVLMGIAADAALTLETAKTLSVGNATRSHISWLLNQGVPVVLGSGDMAQSEGRKDIDMLPMVLEGPDMPIINVGGADYDGSRWESSQGGDQLTIYAPAVDVLVQYKDDSRPRLKSGTAFAASAVAGIIANYMSRYPDMPWDDSKNGLDRVKEIKRYITSTASSWERKKDQNPPVNIIWNGANEDAHKGALANWCGYKRGVCNGYHPIKKCYGIEDKKYIARNTLSDLVVNHFCLGATNPFKANELVWKDTYGRDTMETVEISVEWKSGHQPNGPTCEKYLHEIIDGCDTNSKGYNWKGGGQLIVGRGGETTYRITPLAVRQPPSDGPVGGCTIEYKVAHDQFRIWGASWLGSSFGKELHDELRGHGLGITAWHFDYKLDDDGSEWKARGSTTVFSEKRLQAAIKKVANFPGWEGLDCKQKVPKPHKPG</sequence>
<dbReference type="InterPro" id="IPR036852">
    <property type="entry name" value="Peptidase_S8/S53_dom_sf"/>
</dbReference>
<evidence type="ECO:0000313" key="7">
    <source>
        <dbReference type="EMBL" id="KAF2255254.1"/>
    </source>
</evidence>
<organism evidence="7 8">
    <name type="scientific">Trematosphaeria pertusa</name>
    <dbReference type="NCBI Taxonomy" id="390896"/>
    <lineage>
        <taxon>Eukaryota</taxon>
        <taxon>Fungi</taxon>
        <taxon>Dikarya</taxon>
        <taxon>Ascomycota</taxon>
        <taxon>Pezizomycotina</taxon>
        <taxon>Dothideomycetes</taxon>
        <taxon>Pleosporomycetidae</taxon>
        <taxon>Pleosporales</taxon>
        <taxon>Massarineae</taxon>
        <taxon>Trematosphaeriaceae</taxon>
        <taxon>Trematosphaeria</taxon>
    </lineage>
</organism>
<dbReference type="Proteomes" id="UP000800094">
    <property type="component" value="Unassembled WGS sequence"/>
</dbReference>
<keyword evidence="2" id="KW-0645">Protease</keyword>
<evidence type="ECO:0000256" key="1">
    <source>
        <dbReference type="ARBA" id="ARBA00011073"/>
    </source>
</evidence>
<accession>A0A6A6IXX9</accession>
<evidence type="ECO:0000259" key="6">
    <source>
        <dbReference type="Pfam" id="PF00082"/>
    </source>
</evidence>
<dbReference type="InterPro" id="IPR015500">
    <property type="entry name" value="Peptidase_S8_subtilisin-rel"/>
</dbReference>
<name>A0A6A6IXX9_9PLEO</name>
<dbReference type="GeneID" id="54588527"/>
<dbReference type="PROSITE" id="PS00137">
    <property type="entry name" value="SUBTILASE_HIS"/>
    <property type="match status" value="1"/>
</dbReference>
<dbReference type="PRINTS" id="PR00723">
    <property type="entry name" value="SUBTILISIN"/>
</dbReference>
<dbReference type="RefSeq" id="XP_033690258.1">
    <property type="nucleotide sequence ID" value="XM_033835197.1"/>
</dbReference>
<comment type="similarity">
    <text evidence="1">Belongs to the peptidase S8 family.</text>
</comment>
<dbReference type="EMBL" id="ML987190">
    <property type="protein sequence ID" value="KAF2255254.1"/>
    <property type="molecule type" value="Genomic_DNA"/>
</dbReference>
<feature type="chain" id="PRO_5025555372" evidence="5">
    <location>
        <begin position="19"/>
        <end position="807"/>
    </location>
</feature>
<keyword evidence="4" id="KW-0720">Serine protease</keyword>
<dbReference type="AlphaFoldDB" id="A0A6A6IXX9"/>
<evidence type="ECO:0000256" key="5">
    <source>
        <dbReference type="SAM" id="SignalP"/>
    </source>
</evidence>
<evidence type="ECO:0000256" key="3">
    <source>
        <dbReference type="ARBA" id="ARBA00022801"/>
    </source>
</evidence>
<dbReference type="Pfam" id="PF00082">
    <property type="entry name" value="Peptidase_S8"/>
    <property type="match status" value="1"/>
</dbReference>
<keyword evidence="8" id="KW-1185">Reference proteome</keyword>
<proteinExistence type="inferred from homology"/>
<evidence type="ECO:0000256" key="2">
    <source>
        <dbReference type="ARBA" id="ARBA00022670"/>
    </source>
</evidence>
<dbReference type="Pfam" id="PF18647">
    <property type="entry name" value="Fungal_lectin_2"/>
    <property type="match status" value="1"/>
</dbReference>
<evidence type="ECO:0000256" key="4">
    <source>
        <dbReference type="ARBA" id="ARBA00022825"/>
    </source>
</evidence>
<feature type="signal peptide" evidence="5">
    <location>
        <begin position="1"/>
        <end position="18"/>
    </location>
</feature>
<dbReference type="GO" id="GO:0006508">
    <property type="term" value="P:proteolysis"/>
    <property type="evidence" value="ECO:0007669"/>
    <property type="project" value="UniProtKB-KW"/>
</dbReference>
<feature type="domain" description="Peptidase S8/S53" evidence="6">
    <location>
        <begin position="269"/>
        <end position="546"/>
    </location>
</feature>
<reference evidence="7" key="1">
    <citation type="journal article" date="2020" name="Stud. Mycol.">
        <title>101 Dothideomycetes genomes: a test case for predicting lifestyles and emergence of pathogens.</title>
        <authorList>
            <person name="Haridas S."/>
            <person name="Albert R."/>
            <person name="Binder M."/>
            <person name="Bloem J."/>
            <person name="Labutti K."/>
            <person name="Salamov A."/>
            <person name="Andreopoulos B."/>
            <person name="Baker S."/>
            <person name="Barry K."/>
            <person name="Bills G."/>
            <person name="Bluhm B."/>
            <person name="Cannon C."/>
            <person name="Castanera R."/>
            <person name="Culley D."/>
            <person name="Daum C."/>
            <person name="Ezra D."/>
            <person name="Gonzalez J."/>
            <person name="Henrissat B."/>
            <person name="Kuo A."/>
            <person name="Liang C."/>
            <person name="Lipzen A."/>
            <person name="Lutzoni F."/>
            <person name="Magnuson J."/>
            <person name="Mondo S."/>
            <person name="Nolan M."/>
            <person name="Ohm R."/>
            <person name="Pangilinan J."/>
            <person name="Park H.-J."/>
            <person name="Ramirez L."/>
            <person name="Alfaro M."/>
            <person name="Sun H."/>
            <person name="Tritt A."/>
            <person name="Yoshinaga Y."/>
            <person name="Zwiers L.-H."/>
            <person name="Turgeon B."/>
            <person name="Goodwin S."/>
            <person name="Spatafora J."/>
            <person name="Crous P."/>
            <person name="Grigoriev I."/>
        </authorList>
    </citation>
    <scope>NUCLEOTIDE SEQUENCE</scope>
    <source>
        <strain evidence="7">CBS 122368</strain>
    </source>
</reference>
<protein>
    <submittedName>
        <fullName evidence="7">Subtilisin-like protein</fullName>
    </submittedName>
</protein>
<keyword evidence="5" id="KW-0732">Signal</keyword>
<dbReference type="PANTHER" id="PTHR43806:SF11">
    <property type="entry name" value="CEREVISIN-RELATED"/>
    <property type="match status" value="1"/>
</dbReference>
<dbReference type="InterPro" id="IPR022398">
    <property type="entry name" value="Peptidase_S8_His-AS"/>
</dbReference>
<dbReference type="InterPro" id="IPR050131">
    <property type="entry name" value="Peptidase_S8_subtilisin-like"/>
</dbReference>